<feature type="domain" description="Retroviral nucleocapsid Gag protein p24 C-terminal" evidence="1">
    <location>
        <begin position="51"/>
        <end position="118"/>
    </location>
</feature>
<dbReference type="InterPro" id="IPR050195">
    <property type="entry name" value="Primate_lentivir_Gag_pol-like"/>
</dbReference>
<gene>
    <name evidence="2" type="ORF">HGM15179_017931</name>
</gene>
<dbReference type="GO" id="GO:0003676">
    <property type="term" value="F:nucleic acid binding"/>
    <property type="evidence" value="ECO:0007669"/>
    <property type="project" value="InterPro"/>
</dbReference>
<evidence type="ECO:0000259" key="1">
    <source>
        <dbReference type="Pfam" id="PF19317"/>
    </source>
</evidence>
<evidence type="ECO:0000313" key="2">
    <source>
        <dbReference type="EMBL" id="TRZ09175.1"/>
    </source>
</evidence>
<dbReference type="InterPro" id="IPR036875">
    <property type="entry name" value="Znf_CCHC_sf"/>
</dbReference>
<accession>A0A8K1FZZ8</accession>
<sequence length="184" mass="20785">MVITHDHLCGEGALYCPEQQTRLLSKSILDKICNAAEKTFYQLPTTEVKGSYVNITQSPSENFLQFVDWLRTRVERQVQDPLVQAELIKEMAQRNANETCRRIILSHPLEPVLSLAHMIEACTRKAKLFNAPERNAGLAEPQSVATAVPGPRRQPMSSEQLQRIICLRCKKPGNFARACPETQK</sequence>
<comment type="caution">
    <text evidence="2">The sequence shown here is derived from an EMBL/GenBank/DDBJ whole genome shotgun (WGS) entry which is preliminary data.</text>
</comment>
<proteinExistence type="predicted"/>
<protein>
    <recommendedName>
        <fullName evidence="1">Retroviral nucleocapsid Gag protein p24 C-terminal domain-containing protein</fullName>
    </recommendedName>
</protein>
<reference evidence="2" key="1">
    <citation type="submission" date="2019-04" db="EMBL/GenBank/DDBJ databases">
        <title>Genome assembly of Zosterops borbonicus 15179.</title>
        <authorList>
            <person name="Leroy T."/>
            <person name="Anselmetti Y."/>
            <person name="Tilak M.-K."/>
            <person name="Nabholz B."/>
        </authorList>
    </citation>
    <scope>NUCLEOTIDE SEQUENCE</scope>
    <source>
        <strain evidence="2">HGM_15179</strain>
        <tissue evidence="2">Muscle</tissue>
    </source>
</reference>
<dbReference type="Proteomes" id="UP000796761">
    <property type="component" value="Unassembled WGS sequence"/>
</dbReference>
<dbReference type="InterPro" id="IPR008916">
    <property type="entry name" value="Retrov_capsid_C"/>
</dbReference>
<dbReference type="AlphaFoldDB" id="A0A8K1FZZ8"/>
<evidence type="ECO:0000313" key="3">
    <source>
        <dbReference type="Proteomes" id="UP000796761"/>
    </source>
</evidence>
<dbReference type="SUPFAM" id="SSF47353">
    <property type="entry name" value="Retrovirus capsid dimerization domain-like"/>
    <property type="match status" value="1"/>
</dbReference>
<dbReference type="PANTHER" id="PTHR40389">
    <property type="entry name" value="ENDOGENOUS RETROVIRUS GROUP K MEMBER 24 GAG POLYPROTEIN-RELATED"/>
    <property type="match status" value="1"/>
</dbReference>
<dbReference type="SUPFAM" id="SSF57756">
    <property type="entry name" value="Retrovirus zinc finger-like domains"/>
    <property type="match status" value="1"/>
</dbReference>
<dbReference type="EMBL" id="SWJQ01001140">
    <property type="protein sequence ID" value="TRZ09175.1"/>
    <property type="molecule type" value="Genomic_DNA"/>
</dbReference>
<name>A0A8K1FZZ8_9PASS</name>
<dbReference type="Gene3D" id="1.10.1200.30">
    <property type="match status" value="1"/>
</dbReference>
<dbReference type="PANTHER" id="PTHR40389:SF3">
    <property type="entry name" value="IGE-BINDING PROTEIN"/>
    <property type="match status" value="1"/>
</dbReference>
<dbReference type="GO" id="GO:0008270">
    <property type="term" value="F:zinc ion binding"/>
    <property type="evidence" value="ECO:0007669"/>
    <property type="project" value="InterPro"/>
</dbReference>
<organism evidence="2 3">
    <name type="scientific">Zosterops borbonicus</name>
    <dbReference type="NCBI Taxonomy" id="364589"/>
    <lineage>
        <taxon>Eukaryota</taxon>
        <taxon>Metazoa</taxon>
        <taxon>Chordata</taxon>
        <taxon>Craniata</taxon>
        <taxon>Vertebrata</taxon>
        <taxon>Euteleostomi</taxon>
        <taxon>Archelosauria</taxon>
        <taxon>Archosauria</taxon>
        <taxon>Dinosauria</taxon>
        <taxon>Saurischia</taxon>
        <taxon>Theropoda</taxon>
        <taxon>Coelurosauria</taxon>
        <taxon>Aves</taxon>
        <taxon>Neognathae</taxon>
        <taxon>Neoaves</taxon>
        <taxon>Telluraves</taxon>
        <taxon>Australaves</taxon>
        <taxon>Passeriformes</taxon>
        <taxon>Sylvioidea</taxon>
        <taxon>Zosteropidae</taxon>
        <taxon>Zosterops</taxon>
    </lineage>
</organism>
<keyword evidence="3" id="KW-1185">Reference proteome</keyword>
<dbReference type="InterPro" id="IPR045345">
    <property type="entry name" value="Gag_p24_C"/>
</dbReference>
<dbReference type="Pfam" id="PF19317">
    <property type="entry name" value="Gag_p24_C"/>
    <property type="match status" value="1"/>
</dbReference>
<dbReference type="OrthoDB" id="9398000at2759"/>